<evidence type="ECO:0000313" key="2">
    <source>
        <dbReference type="EMBL" id="NER09889.1"/>
    </source>
</evidence>
<protein>
    <submittedName>
        <fullName evidence="2">Uncharacterized protein</fullName>
    </submittedName>
</protein>
<organism evidence="2 3">
    <name type="scientific">Muriicola jejuensis</name>
    <dbReference type="NCBI Taxonomy" id="504488"/>
    <lineage>
        <taxon>Bacteria</taxon>
        <taxon>Pseudomonadati</taxon>
        <taxon>Bacteroidota</taxon>
        <taxon>Flavobacteriia</taxon>
        <taxon>Flavobacteriales</taxon>
        <taxon>Flavobacteriaceae</taxon>
        <taxon>Muriicola</taxon>
    </lineage>
</organism>
<evidence type="ECO:0000313" key="3">
    <source>
        <dbReference type="Proteomes" id="UP000468443"/>
    </source>
</evidence>
<keyword evidence="1" id="KW-0472">Membrane</keyword>
<name>A0A6P0UD97_9FLAO</name>
<dbReference type="EMBL" id="JAABOP010000001">
    <property type="protein sequence ID" value="NER09889.1"/>
    <property type="molecule type" value="Genomic_DNA"/>
</dbReference>
<comment type="caution">
    <text evidence="2">The sequence shown here is derived from an EMBL/GenBank/DDBJ whole genome shotgun (WGS) entry which is preliminary data.</text>
</comment>
<sequence length="230" mass="27042">MKLTQSQIQDLYDFTRRHFVEHYDVQTELVDHLANGIEQQWAVDPNIPFQEALQAEFSKFGVFGFHDVISEKTKAMEKRYWKILWSFYKTYFKLPRILMLIIMTLVVYTSMGVLTYESKGYFISFLFLGVMSVIFVKAIKNRKRLKNNSKKWLMEDMILNHGTSLAFVNLGLQVCINPMILKEVVLHPIGAFVMAFLLTAMVLLFYVMVYVIPPRTEEFLIKTYPEYKMG</sequence>
<dbReference type="RefSeq" id="WP_163691918.1">
    <property type="nucleotide sequence ID" value="NZ_FXTW01000001.1"/>
</dbReference>
<feature type="transmembrane region" description="Helical" evidence="1">
    <location>
        <begin position="186"/>
        <end position="212"/>
    </location>
</feature>
<keyword evidence="1" id="KW-1133">Transmembrane helix</keyword>
<keyword evidence="3" id="KW-1185">Reference proteome</keyword>
<evidence type="ECO:0000256" key="1">
    <source>
        <dbReference type="SAM" id="Phobius"/>
    </source>
</evidence>
<dbReference type="Proteomes" id="UP000468443">
    <property type="component" value="Unassembled WGS sequence"/>
</dbReference>
<accession>A0A6P0UD97</accession>
<gene>
    <name evidence="2" type="ORF">GWK09_05135</name>
</gene>
<feature type="transmembrane region" description="Helical" evidence="1">
    <location>
        <begin position="159"/>
        <end position="180"/>
    </location>
</feature>
<proteinExistence type="predicted"/>
<feature type="transmembrane region" description="Helical" evidence="1">
    <location>
        <begin position="121"/>
        <end position="139"/>
    </location>
</feature>
<keyword evidence="1" id="KW-0812">Transmembrane</keyword>
<feature type="transmembrane region" description="Helical" evidence="1">
    <location>
        <begin position="97"/>
        <end position="115"/>
    </location>
</feature>
<reference evidence="2 3" key="1">
    <citation type="submission" date="2020-01" db="EMBL/GenBank/DDBJ databases">
        <title>Muriicola jejuensis KCTC 22299.</title>
        <authorList>
            <person name="Wang G."/>
        </authorList>
    </citation>
    <scope>NUCLEOTIDE SEQUENCE [LARGE SCALE GENOMIC DNA]</scope>
    <source>
        <strain evidence="2 3">KCTC 22299</strain>
    </source>
</reference>
<dbReference type="AlphaFoldDB" id="A0A6P0UD97"/>